<dbReference type="FunFam" id="2.10.110.10:FF:000007">
    <property type="entry name" value="actin-binding LIM protein 1 isoform X1"/>
    <property type="match status" value="1"/>
</dbReference>
<evidence type="ECO:0000256" key="2">
    <source>
        <dbReference type="ARBA" id="ARBA00022490"/>
    </source>
</evidence>
<keyword evidence="7 8" id="KW-0440">LIM domain</keyword>
<dbReference type="CDD" id="cd09328">
    <property type="entry name" value="LIM2_abLIM"/>
    <property type="match status" value="1"/>
</dbReference>
<dbReference type="GO" id="GO:0005737">
    <property type="term" value="C:cytoplasm"/>
    <property type="evidence" value="ECO:0007669"/>
    <property type="project" value="UniProtKB-SubCell"/>
</dbReference>
<dbReference type="CDD" id="cd09329">
    <property type="entry name" value="LIM3_abLIM"/>
    <property type="match status" value="1"/>
</dbReference>
<dbReference type="GO" id="GO:0046872">
    <property type="term" value="F:metal ion binding"/>
    <property type="evidence" value="ECO:0007669"/>
    <property type="project" value="UniProtKB-KW"/>
</dbReference>
<keyword evidence="4 8" id="KW-0479">Metal-binding</keyword>
<dbReference type="InterPro" id="IPR032402">
    <property type="entry name" value="AbLIM_anchor"/>
</dbReference>
<feature type="region of interest" description="Disordered" evidence="9">
    <location>
        <begin position="340"/>
        <end position="406"/>
    </location>
</feature>
<dbReference type="Pfam" id="PF02209">
    <property type="entry name" value="VHP"/>
    <property type="match status" value="1"/>
</dbReference>
<dbReference type="Gene3D" id="2.10.110.10">
    <property type="entry name" value="Cysteine Rich Protein"/>
    <property type="match status" value="4"/>
</dbReference>
<dbReference type="InterPro" id="IPR036886">
    <property type="entry name" value="Villin_headpiece_dom_sf"/>
</dbReference>
<dbReference type="InterPro" id="IPR003128">
    <property type="entry name" value="Villin_headpiece"/>
</dbReference>
<feature type="region of interest" description="Disordered" evidence="9">
    <location>
        <begin position="266"/>
        <end position="299"/>
    </location>
</feature>
<evidence type="ECO:0000256" key="5">
    <source>
        <dbReference type="ARBA" id="ARBA00022737"/>
    </source>
</evidence>
<comment type="subcellular location">
    <subcellularLocation>
        <location evidence="1">Cytoplasm</location>
    </subcellularLocation>
</comment>
<dbReference type="PROSITE" id="PS51089">
    <property type="entry name" value="HP"/>
    <property type="match status" value="1"/>
</dbReference>
<dbReference type="FunFam" id="1.10.950.10:FF:000001">
    <property type="entry name" value="actin-binding LIM protein 1 isoform X2"/>
    <property type="match status" value="1"/>
</dbReference>
<proteinExistence type="predicted"/>
<dbReference type="PROSITE" id="PS00478">
    <property type="entry name" value="LIM_DOMAIN_1"/>
    <property type="match status" value="3"/>
</dbReference>
<dbReference type="FunFam" id="2.10.110.10:FF:000003">
    <property type="entry name" value="actin-binding LIM protein 1 isoform X1"/>
    <property type="match status" value="1"/>
</dbReference>
<keyword evidence="13" id="KW-1185">Reference proteome</keyword>
<name>A0A2U9CCI5_SCOMX</name>
<gene>
    <name evidence="12" type="ORF">SMAX5B_016866</name>
</gene>
<feature type="domain" description="HP" evidence="11">
    <location>
        <begin position="685"/>
        <end position="753"/>
    </location>
</feature>
<feature type="compositionally biased region" description="Basic and acidic residues" evidence="9">
    <location>
        <begin position="343"/>
        <end position="352"/>
    </location>
</feature>
<evidence type="ECO:0000256" key="7">
    <source>
        <dbReference type="ARBA" id="ARBA00023038"/>
    </source>
</evidence>
<evidence type="ECO:0000313" key="13">
    <source>
        <dbReference type="Proteomes" id="UP000246464"/>
    </source>
</evidence>
<dbReference type="GO" id="GO:0060271">
    <property type="term" value="P:cilium assembly"/>
    <property type="evidence" value="ECO:0007669"/>
    <property type="project" value="TreeGrafter"/>
</dbReference>
<dbReference type="GO" id="GO:0051015">
    <property type="term" value="F:actin filament binding"/>
    <property type="evidence" value="ECO:0007669"/>
    <property type="project" value="TreeGrafter"/>
</dbReference>
<dbReference type="GO" id="GO:0007010">
    <property type="term" value="P:cytoskeleton organization"/>
    <property type="evidence" value="ECO:0007669"/>
    <property type="project" value="InterPro"/>
</dbReference>
<feature type="compositionally biased region" description="Low complexity" evidence="9">
    <location>
        <begin position="279"/>
        <end position="298"/>
    </location>
</feature>
<keyword evidence="3" id="KW-0597">Phosphoprotein</keyword>
<dbReference type="CDD" id="cd09327">
    <property type="entry name" value="LIM1_abLIM"/>
    <property type="match status" value="1"/>
</dbReference>
<dbReference type="SMART" id="SM00132">
    <property type="entry name" value="LIM"/>
    <property type="match status" value="4"/>
</dbReference>
<evidence type="ECO:0000259" key="11">
    <source>
        <dbReference type="PROSITE" id="PS51089"/>
    </source>
</evidence>
<dbReference type="CDD" id="cd09330">
    <property type="entry name" value="LIM4_abLIM"/>
    <property type="match status" value="1"/>
</dbReference>
<dbReference type="AlphaFoldDB" id="A0A2U9CCI5"/>
<evidence type="ECO:0000256" key="4">
    <source>
        <dbReference type="ARBA" id="ARBA00022723"/>
    </source>
</evidence>
<dbReference type="SUPFAM" id="SSF57716">
    <property type="entry name" value="Glucocorticoid receptor-like (DNA-binding domain)"/>
    <property type="match status" value="6"/>
</dbReference>
<keyword evidence="5" id="KW-0677">Repeat</keyword>
<dbReference type="Gene3D" id="1.10.950.10">
    <property type="entry name" value="Villin headpiece domain"/>
    <property type="match status" value="1"/>
</dbReference>
<dbReference type="PANTHER" id="PTHR24213:SF18">
    <property type="entry name" value="ACTIN-BINDING LIM PROTEIN 1"/>
    <property type="match status" value="1"/>
</dbReference>
<dbReference type="Proteomes" id="UP000246464">
    <property type="component" value="Chromosome 15"/>
</dbReference>
<feature type="compositionally biased region" description="Polar residues" evidence="9">
    <location>
        <begin position="353"/>
        <end position="368"/>
    </location>
</feature>
<evidence type="ECO:0000256" key="3">
    <source>
        <dbReference type="ARBA" id="ARBA00022553"/>
    </source>
</evidence>
<feature type="region of interest" description="Disordered" evidence="9">
    <location>
        <begin position="424"/>
        <end position="494"/>
    </location>
</feature>
<dbReference type="EMBL" id="CP026257">
    <property type="protein sequence ID" value="AWP14287.1"/>
    <property type="molecule type" value="Genomic_DNA"/>
</dbReference>
<evidence type="ECO:0000256" key="1">
    <source>
        <dbReference type="ARBA" id="ARBA00004496"/>
    </source>
</evidence>
<dbReference type="SUPFAM" id="SSF47050">
    <property type="entry name" value="VHP, Villin headpiece domain"/>
    <property type="match status" value="1"/>
</dbReference>
<dbReference type="Pfam" id="PF00412">
    <property type="entry name" value="LIM"/>
    <property type="match status" value="4"/>
</dbReference>
<evidence type="ECO:0000256" key="6">
    <source>
        <dbReference type="ARBA" id="ARBA00022833"/>
    </source>
</evidence>
<evidence type="ECO:0000259" key="10">
    <source>
        <dbReference type="PROSITE" id="PS50023"/>
    </source>
</evidence>
<feature type="domain" description="LIM zinc-binding" evidence="10">
    <location>
        <begin position="84"/>
        <end position="143"/>
    </location>
</feature>
<dbReference type="PANTHER" id="PTHR24213">
    <property type="entry name" value="ACTIN-BINDING LIM PROTEIN"/>
    <property type="match status" value="1"/>
</dbReference>
<accession>A0A2U9CCI5</accession>
<keyword evidence="2" id="KW-0963">Cytoplasm</keyword>
<dbReference type="FunFam" id="2.10.110.10:FF:000024">
    <property type="entry name" value="actin-binding LIM protein 1 isoform X1"/>
    <property type="match status" value="1"/>
</dbReference>
<dbReference type="FunFam" id="2.10.110.10:FF:000004">
    <property type="entry name" value="actin-binding LIM protein 1 isoform X1"/>
    <property type="match status" value="1"/>
</dbReference>
<feature type="domain" description="LIM zinc-binding" evidence="10">
    <location>
        <begin position="24"/>
        <end position="83"/>
    </location>
</feature>
<feature type="region of interest" description="Disordered" evidence="9">
    <location>
        <begin position="551"/>
        <end position="575"/>
    </location>
</feature>
<feature type="compositionally biased region" description="Basic and acidic residues" evidence="9">
    <location>
        <begin position="554"/>
        <end position="575"/>
    </location>
</feature>
<feature type="region of interest" description="Disordered" evidence="9">
    <location>
        <begin position="595"/>
        <end position="645"/>
    </location>
</feature>
<evidence type="ECO:0000313" key="12">
    <source>
        <dbReference type="EMBL" id="AWP14287.1"/>
    </source>
</evidence>
<sequence>MVMVKEKVAHAQDTHHHSTEKPLIQCYKCGEPCKGEVLRVQNKHFHLKCFTCKVCGCDLAQGGFFMKNGDYLCTLDYQRMHGTRCNGCGDFVEGEVVTALGKTYHPACFVCTICKRPFPAGDRVTFNGKDCLCQYCVEPMSPGPKDILGSSNCAGCGRDIKNGQALLALDRQWHLGCFKCKACSKVLTGEYISKDGAPYCEKDYQIHFGVQCEACHQFITGKVLEAGDKHYHPSCARCSRCNQMFTEGEEMYLQGSTVWHPGCKNTTRTEERHRERPTRSSSESICSRPGSSIPGSPGHTIYAKVDNEILDYRDLAAIPKVKAIYDIERPDLITYEPMYTTSLDEREERQESVGESSRNMSPTPTTEVTYDRRERILQRSTSQGSIGSPVYNRHGYTPTLSRSPQHFHRPEALTGMQKLCSSLCSNSVGSRNSDSRPTSPFRHHFLPHSQGTDPPSGRSSPLPLRPDNRPVTPPLSLTPKHFHLPDQGSNIYRKPPIYKQHDTAAIASQSKSADDIIRSATFPAAHAPSLDDSSRSEGGRRPYSLTVLAPIGTEGRRRSREEEEEEALKRKQLQEEHLSKIQSGLGKLILKEEKEKEQIRERHGRSLSAQRYDTKTNCDADPTSPTKTNSLPGYGRNGLHRPQSTDFTQYNSYGDMCGGGREFQHIKDGRAALARMDRGVSMPNMLEPKVYPYEMLMITSRGRAKLPRDVDRTRLERHLAPETFFDIFGMEIQEFDRLPLWKRNDMKKKAKLF</sequence>
<feature type="domain" description="LIM zinc-binding" evidence="10">
    <location>
        <begin position="151"/>
        <end position="210"/>
    </location>
</feature>
<reference evidence="12 13" key="1">
    <citation type="submission" date="2017-12" db="EMBL/GenBank/DDBJ databases">
        <title>Integrating genomic resources of turbot (Scophthalmus maximus) in depth evaluation of genetic and physical mapping variation across individuals.</title>
        <authorList>
            <person name="Martinez P."/>
        </authorList>
    </citation>
    <scope>NUCLEOTIDE SEQUENCE [LARGE SCALE GENOMIC DNA]</scope>
</reference>
<feature type="compositionally biased region" description="Polar residues" evidence="9">
    <location>
        <begin position="424"/>
        <end position="438"/>
    </location>
</feature>
<dbReference type="Pfam" id="PF16182">
    <property type="entry name" value="AbLIM_anchor"/>
    <property type="match status" value="1"/>
</dbReference>
<feature type="compositionally biased region" description="Polar residues" evidence="9">
    <location>
        <begin position="619"/>
        <end position="631"/>
    </location>
</feature>
<dbReference type="GO" id="GO:0030032">
    <property type="term" value="P:lamellipodium assembly"/>
    <property type="evidence" value="ECO:0007669"/>
    <property type="project" value="TreeGrafter"/>
</dbReference>
<keyword evidence="6 8" id="KW-0862">Zinc</keyword>
<dbReference type="PROSITE" id="PS50023">
    <property type="entry name" value="LIM_DOMAIN_2"/>
    <property type="match status" value="3"/>
</dbReference>
<dbReference type="GO" id="GO:0001725">
    <property type="term" value="C:stress fiber"/>
    <property type="evidence" value="ECO:0007669"/>
    <property type="project" value="TreeGrafter"/>
</dbReference>
<dbReference type="SMART" id="SM00153">
    <property type="entry name" value="VHP"/>
    <property type="match status" value="1"/>
</dbReference>
<evidence type="ECO:0000256" key="8">
    <source>
        <dbReference type="PROSITE-ProRule" id="PRU00125"/>
    </source>
</evidence>
<evidence type="ECO:0000256" key="9">
    <source>
        <dbReference type="SAM" id="MobiDB-lite"/>
    </source>
</evidence>
<organism evidence="12 13">
    <name type="scientific">Scophthalmus maximus</name>
    <name type="common">Turbot</name>
    <name type="synonym">Psetta maxima</name>
    <dbReference type="NCBI Taxonomy" id="52904"/>
    <lineage>
        <taxon>Eukaryota</taxon>
        <taxon>Metazoa</taxon>
        <taxon>Chordata</taxon>
        <taxon>Craniata</taxon>
        <taxon>Vertebrata</taxon>
        <taxon>Euteleostomi</taxon>
        <taxon>Actinopterygii</taxon>
        <taxon>Neopterygii</taxon>
        <taxon>Teleostei</taxon>
        <taxon>Neoteleostei</taxon>
        <taxon>Acanthomorphata</taxon>
        <taxon>Carangaria</taxon>
        <taxon>Pleuronectiformes</taxon>
        <taxon>Pleuronectoidei</taxon>
        <taxon>Scophthalmidae</taxon>
        <taxon>Scophthalmus</taxon>
    </lineage>
</organism>
<dbReference type="InterPro" id="IPR001781">
    <property type="entry name" value="Znf_LIM"/>
</dbReference>
<protein>
    <submittedName>
        <fullName evidence="12">Putative actin-binding LIM protein 1-like</fullName>
    </submittedName>
</protein>
<dbReference type="InterPro" id="IPR051618">
    <property type="entry name" value="Actin-binding_LIM"/>
</dbReference>
<feature type="compositionally biased region" description="Basic and acidic residues" evidence="9">
    <location>
        <begin position="267"/>
        <end position="278"/>
    </location>
</feature>